<dbReference type="SUPFAM" id="SSF57701">
    <property type="entry name" value="Zn2/Cys6 DNA-binding domain"/>
    <property type="match status" value="1"/>
</dbReference>
<evidence type="ECO:0000259" key="5">
    <source>
        <dbReference type="PROSITE" id="PS50048"/>
    </source>
</evidence>
<dbReference type="VEuPathDB" id="FungiDB:GVI51_A00451"/>
<dbReference type="PhylomeDB" id="A0A0W0DRH4"/>
<dbReference type="InterPro" id="IPR050613">
    <property type="entry name" value="Sec_Metabolite_Reg"/>
</dbReference>
<evidence type="ECO:0000256" key="1">
    <source>
        <dbReference type="ARBA" id="ARBA00004123"/>
    </source>
</evidence>
<dbReference type="InterPro" id="IPR007219">
    <property type="entry name" value="XnlR_reg_dom"/>
</dbReference>
<keyword evidence="4" id="KW-0539">Nucleus</keyword>
<dbReference type="VEuPathDB" id="FungiDB:GWK60_A00473"/>
<dbReference type="AlphaFoldDB" id="A0A0W0DRH4"/>
<evidence type="ECO:0000256" key="2">
    <source>
        <dbReference type="ARBA" id="ARBA00022723"/>
    </source>
</evidence>
<dbReference type="Pfam" id="PF00172">
    <property type="entry name" value="Zn_clus"/>
    <property type="match status" value="1"/>
</dbReference>
<proteinExistence type="predicted"/>
<dbReference type="Proteomes" id="UP000054886">
    <property type="component" value="Unassembled WGS sequence"/>
</dbReference>
<dbReference type="SMART" id="SM00066">
    <property type="entry name" value="GAL4"/>
    <property type="match status" value="1"/>
</dbReference>
<keyword evidence="2" id="KW-0479">Metal-binding</keyword>
<dbReference type="GO" id="GO:0000981">
    <property type="term" value="F:DNA-binding transcription factor activity, RNA polymerase II-specific"/>
    <property type="evidence" value="ECO:0007669"/>
    <property type="project" value="InterPro"/>
</dbReference>
<comment type="caution">
    <text evidence="6">The sequence shown here is derived from an EMBL/GenBank/DDBJ whole genome shotgun (WGS) entry which is preliminary data.</text>
</comment>
<dbReference type="CDD" id="cd00067">
    <property type="entry name" value="GAL4"/>
    <property type="match status" value="1"/>
</dbReference>
<accession>A0A0W0DRH4</accession>
<dbReference type="GO" id="GO:0008270">
    <property type="term" value="F:zinc ion binding"/>
    <property type="evidence" value="ECO:0007669"/>
    <property type="project" value="InterPro"/>
</dbReference>
<sequence>MTTKGRSKIIRRRVIKSCQYCYAHKLKCNRESPCLTCQQQGTQDQCVYNFQDNDTLTHRKSLEQFKVLKEPRYTLRSSTQYKLFKPKTFYPFFSSSLTDKLVFSSIYDDVALTPNFTRNPITRLNKLDKQNLPDSIDDVISILPKSLEEALSQLDIFQSSIHAIIPVLSISESRQAITNFYEDLSSSQINTTDALVLLGILFCSSYSAIASGIVIDTDICTNYYNGYRFLLHHSDFPRYPTIEALQVFTVVNFVIDPNMLDMTGHSAMLIRVAQQLGLHKNDQYRGDKTNQRLNFLWNYLLYIDGSTSVVHGFPFSTRTWLYQQTDIDLKYRDPDLAIPVEFSLGRFCINKVFRSVMDMSIDEETIGDRLRLQKEISELCSVLIRLSKDLESRLGRIKAQYFNSTLFIFLFRLHSRFILLTSGQLPQDKILESQNTDNKKVEYSINNITWILDKPQKFDVKVTTLSLLILIQTLRRITQDSIDKYLWYTKGSTVMQYLFVLLKDLYQHPSSDLHIEDVFPEYGTVVGEEILNSYSNNPNVFKIVLLDILIGVLELKLAPLWSNSDLFQFTLVKSLKEAVEVKFSDFIDANDAKIHLLKESVDLFRLAEKCLVNKSSICLEDCLRIWENDDEFLQYTKSFAEWLTEL</sequence>
<gene>
    <name evidence="6" type="ORF">AO440_000023</name>
</gene>
<evidence type="ECO:0000313" key="7">
    <source>
        <dbReference type="Proteomes" id="UP000054886"/>
    </source>
</evidence>
<evidence type="ECO:0000256" key="4">
    <source>
        <dbReference type="ARBA" id="ARBA00023242"/>
    </source>
</evidence>
<organism evidence="6 7">
    <name type="scientific">Candida glabrata</name>
    <name type="common">Yeast</name>
    <name type="synonym">Torulopsis glabrata</name>
    <dbReference type="NCBI Taxonomy" id="5478"/>
    <lineage>
        <taxon>Eukaryota</taxon>
        <taxon>Fungi</taxon>
        <taxon>Dikarya</taxon>
        <taxon>Ascomycota</taxon>
        <taxon>Saccharomycotina</taxon>
        <taxon>Saccharomycetes</taxon>
        <taxon>Saccharomycetales</taxon>
        <taxon>Saccharomycetaceae</taxon>
        <taxon>Nakaseomyces</taxon>
    </lineage>
</organism>
<dbReference type="PROSITE" id="PS50048">
    <property type="entry name" value="ZN2_CY6_FUNGAL_2"/>
    <property type="match status" value="1"/>
</dbReference>
<dbReference type="Pfam" id="PF04082">
    <property type="entry name" value="Fungal_trans"/>
    <property type="match status" value="1"/>
</dbReference>
<comment type="subcellular location">
    <subcellularLocation>
        <location evidence="1">Nucleus</location>
    </subcellularLocation>
</comment>
<dbReference type="GO" id="GO:0006351">
    <property type="term" value="P:DNA-templated transcription"/>
    <property type="evidence" value="ECO:0007669"/>
    <property type="project" value="InterPro"/>
</dbReference>
<dbReference type="VEuPathDB" id="FungiDB:CAGL0A00583g"/>
<keyword evidence="3" id="KW-0862">Zinc</keyword>
<dbReference type="InterPro" id="IPR036864">
    <property type="entry name" value="Zn2-C6_fun-type_DNA-bd_sf"/>
</dbReference>
<dbReference type="PANTHER" id="PTHR31001">
    <property type="entry name" value="UNCHARACTERIZED TRANSCRIPTIONAL REGULATORY PROTEIN"/>
    <property type="match status" value="1"/>
</dbReference>
<dbReference type="EMBL" id="LLZZ01000164">
    <property type="protein sequence ID" value="KTA96962.1"/>
    <property type="molecule type" value="Genomic_DNA"/>
</dbReference>
<evidence type="ECO:0000313" key="6">
    <source>
        <dbReference type="EMBL" id="KTA96962.1"/>
    </source>
</evidence>
<dbReference type="Gene3D" id="4.10.240.10">
    <property type="entry name" value="Zn(2)-C6 fungal-type DNA-binding domain"/>
    <property type="match status" value="1"/>
</dbReference>
<protein>
    <recommendedName>
        <fullName evidence="5">Zn(2)-C6 fungal-type domain-containing protein</fullName>
    </recommendedName>
</protein>
<dbReference type="GO" id="GO:0003677">
    <property type="term" value="F:DNA binding"/>
    <property type="evidence" value="ECO:0007669"/>
    <property type="project" value="InterPro"/>
</dbReference>
<dbReference type="InterPro" id="IPR001138">
    <property type="entry name" value="Zn2Cys6_DnaBD"/>
</dbReference>
<dbReference type="GO" id="GO:0005634">
    <property type="term" value="C:nucleus"/>
    <property type="evidence" value="ECO:0007669"/>
    <property type="project" value="UniProtKB-SubCell"/>
</dbReference>
<feature type="domain" description="Zn(2)-C6 fungal-type" evidence="5">
    <location>
        <begin position="17"/>
        <end position="48"/>
    </location>
</feature>
<dbReference type="VEuPathDB" id="FungiDB:B1J91_A00583g"/>
<dbReference type="CDD" id="cd12148">
    <property type="entry name" value="fungal_TF_MHR"/>
    <property type="match status" value="1"/>
</dbReference>
<evidence type="ECO:0000256" key="3">
    <source>
        <dbReference type="ARBA" id="ARBA00022833"/>
    </source>
</evidence>
<name>A0A0W0DRH4_CANGB</name>
<dbReference type="OMA" id="GSTVMQY"/>
<reference evidence="6 7" key="1">
    <citation type="submission" date="2015-10" db="EMBL/GenBank/DDBJ databases">
        <title>Draft genomes sequences of Candida glabrata isolates 1A, 1B, 2A, 2B, 3A and 3B.</title>
        <authorList>
            <person name="Haavelsrud O.E."/>
            <person name="Gaustad P."/>
        </authorList>
    </citation>
    <scope>NUCLEOTIDE SEQUENCE [LARGE SCALE GENOMIC DNA]</scope>
    <source>
        <strain evidence="6">910700640</strain>
    </source>
</reference>